<name>A0A0M0C1L8_9ARCH</name>
<evidence type="ECO:0000313" key="8">
    <source>
        <dbReference type="Proteomes" id="UP000037237"/>
    </source>
</evidence>
<evidence type="ECO:0000256" key="1">
    <source>
        <dbReference type="ARBA" id="ARBA00022679"/>
    </source>
</evidence>
<dbReference type="Proteomes" id="UP000037237">
    <property type="component" value="Unassembled WGS sequence"/>
</dbReference>
<dbReference type="InterPro" id="IPR007164">
    <property type="entry name" value="GTP-dep_dephospho-CoA_kin"/>
</dbReference>
<dbReference type="GO" id="GO:0015937">
    <property type="term" value="P:coenzyme A biosynthetic process"/>
    <property type="evidence" value="ECO:0007669"/>
    <property type="project" value="UniProtKB-UniRule"/>
</dbReference>
<comment type="similarity">
    <text evidence="6">Belongs to the GTP-dependent DPCK family.</text>
</comment>
<comment type="catalytic activity">
    <reaction evidence="6">
        <text>3'-dephospho-CoA + GTP = GDP + CoA + H(+)</text>
        <dbReference type="Rhea" id="RHEA:61156"/>
        <dbReference type="ChEBI" id="CHEBI:15378"/>
        <dbReference type="ChEBI" id="CHEBI:37565"/>
        <dbReference type="ChEBI" id="CHEBI:57287"/>
        <dbReference type="ChEBI" id="CHEBI:57328"/>
        <dbReference type="ChEBI" id="CHEBI:58189"/>
        <dbReference type="EC" id="2.7.1.237"/>
    </reaction>
</comment>
<keyword evidence="2 6" id="KW-0547">Nucleotide-binding</keyword>
<feature type="binding site" evidence="6">
    <location>
        <position position="89"/>
    </location>
    <ligand>
        <name>GTP</name>
        <dbReference type="ChEBI" id="CHEBI:37565"/>
    </ligand>
</feature>
<feature type="binding site" evidence="6">
    <location>
        <position position="141"/>
    </location>
    <ligand>
        <name>GTP</name>
        <dbReference type="ChEBI" id="CHEBI:37565"/>
    </ligand>
</feature>
<feature type="binding site" evidence="6">
    <location>
        <position position="69"/>
    </location>
    <ligand>
        <name>GTP</name>
        <dbReference type="ChEBI" id="CHEBI:37565"/>
    </ligand>
</feature>
<comment type="pathway">
    <text evidence="6">Cofactor biosynthesis; coenzyme A biosynthesis.</text>
</comment>
<dbReference type="HAMAP" id="MF_00590">
    <property type="entry name" value="Dephospho_CoA_kinase_GTP_dep"/>
    <property type="match status" value="1"/>
</dbReference>
<dbReference type="UniPathway" id="UPA00241"/>
<evidence type="ECO:0000256" key="3">
    <source>
        <dbReference type="ARBA" id="ARBA00022777"/>
    </source>
</evidence>
<evidence type="ECO:0000256" key="4">
    <source>
        <dbReference type="ARBA" id="ARBA00022993"/>
    </source>
</evidence>
<dbReference type="EC" id="2.7.1.237" evidence="6"/>
<sequence>MSTKKTSCDSSQLPKNDKNVIRLLTVKLRKELKNPQGLLIEGPFEKTMNSLKELIEKEKPSIIISVGDIVTQNMIDFGLFMNVIIIDNKTMRKPIQPIKMTTDHTIYAKNPPGSITEESWAAIRWAFKQDGQTKVVIEGEEDLLALVTVLSAPEDALVVYGQPNIGIVVVKVDEKARKKMENIVYSMKETSKS</sequence>
<protein>
    <recommendedName>
        <fullName evidence="6">GTP-dependent dephospho-CoA kinase</fullName>
        <ecNumber evidence="6">2.7.1.237</ecNumber>
    </recommendedName>
    <alternativeName>
        <fullName evidence="6">Dephospho-coenzyme A kinase</fullName>
        <shortName evidence="6">DPCK</shortName>
    </alternativeName>
</protein>
<evidence type="ECO:0000256" key="5">
    <source>
        <dbReference type="ARBA" id="ARBA00023134"/>
    </source>
</evidence>
<dbReference type="PIRSF" id="PIRSF006533">
    <property type="entry name" value="UCP006533"/>
    <property type="match status" value="1"/>
</dbReference>
<dbReference type="GO" id="GO:0016301">
    <property type="term" value="F:kinase activity"/>
    <property type="evidence" value="ECO:0007669"/>
    <property type="project" value="UniProtKB-UniRule"/>
</dbReference>
<dbReference type="PANTHER" id="PTHR40732">
    <property type="entry name" value="UPF0218 PROTEIN TK1697"/>
    <property type="match status" value="1"/>
</dbReference>
<dbReference type="GO" id="GO:0005525">
    <property type="term" value="F:GTP binding"/>
    <property type="evidence" value="ECO:0007669"/>
    <property type="project" value="UniProtKB-UniRule"/>
</dbReference>
<feature type="binding site" evidence="6">
    <location>
        <position position="87"/>
    </location>
    <ligand>
        <name>GTP</name>
        <dbReference type="ChEBI" id="CHEBI:37565"/>
    </ligand>
</feature>
<keyword evidence="4 6" id="KW-0173">Coenzyme A biosynthesis</keyword>
<dbReference type="EMBL" id="LFWU01000005">
    <property type="protein sequence ID" value="KON34585.1"/>
    <property type="molecule type" value="Genomic_DNA"/>
</dbReference>
<gene>
    <name evidence="7" type="ORF">AC477_00345</name>
</gene>
<dbReference type="PANTHER" id="PTHR40732:SF1">
    <property type="entry name" value="GTP-DEPENDENT DEPHOSPHO-COA KINASE"/>
    <property type="match status" value="1"/>
</dbReference>
<organism evidence="7 8">
    <name type="scientific">miscellaneous Crenarchaeota group-1 archaeon SG8-32-1</name>
    <dbReference type="NCBI Taxonomy" id="1685124"/>
    <lineage>
        <taxon>Archaea</taxon>
        <taxon>Candidatus Bathyarchaeota</taxon>
        <taxon>MCG-1</taxon>
    </lineage>
</organism>
<proteinExistence type="inferred from homology"/>
<comment type="caution">
    <text evidence="7">The sequence shown here is derived from an EMBL/GenBank/DDBJ whole genome shotgun (WGS) entry which is preliminary data.</text>
</comment>
<keyword evidence="5 6" id="KW-0342">GTP-binding</keyword>
<comment type="caution">
    <text evidence="6">Lacks conserved residue(s) required for the propagation of feature annotation.</text>
</comment>
<reference evidence="7 8" key="1">
    <citation type="submission" date="2015-06" db="EMBL/GenBank/DDBJ databases">
        <title>New insights into the roles of widespread benthic archaea in carbon and nitrogen cycling.</title>
        <authorList>
            <person name="Lazar C.S."/>
            <person name="Baker B.J."/>
            <person name="Seitz K.W."/>
            <person name="Hyde A.S."/>
            <person name="Dick G.J."/>
            <person name="Hinrichs K.-U."/>
            <person name="Teske A.P."/>
        </authorList>
    </citation>
    <scope>NUCLEOTIDE SEQUENCE [LARGE SCALE GENOMIC DNA]</scope>
    <source>
        <strain evidence="7">SG8-32-1</strain>
    </source>
</reference>
<accession>A0A0M0C1L8</accession>
<evidence type="ECO:0000256" key="2">
    <source>
        <dbReference type="ARBA" id="ARBA00022741"/>
    </source>
</evidence>
<feature type="binding site" evidence="6">
    <location>
        <position position="68"/>
    </location>
    <ligand>
        <name>GTP</name>
        <dbReference type="ChEBI" id="CHEBI:37565"/>
    </ligand>
</feature>
<dbReference type="AlphaFoldDB" id="A0A0M0C1L8"/>
<comment type="function">
    <text evidence="6">Catalyzes the GTP-dependent phosphorylation of the 3'-hydroxyl group of dephosphocoenzyme A to form coenzyme A (CoA).</text>
</comment>
<keyword evidence="1 6" id="KW-0808">Transferase</keyword>
<evidence type="ECO:0000256" key="6">
    <source>
        <dbReference type="HAMAP-Rule" id="MF_00590"/>
    </source>
</evidence>
<evidence type="ECO:0000313" key="7">
    <source>
        <dbReference type="EMBL" id="KON34585.1"/>
    </source>
</evidence>
<keyword evidence="3 6" id="KW-0418">Kinase</keyword>
<feature type="binding site" evidence="6">
    <location>
        <position position="70"/>
    </location>
    <ligand>
        <name>GTP</name>
        <dbReference type="ChEBI" id="CHEBI:37565"/>
    </ligand>
</feature>
<dbReference type="Pfam" id="PF04019">
    <property type="entry name" value="DUF359"/>
    <property type="match status" value="1"/>
</dbReference>